<dbReference type="EMBL" id="CP133772">
    <property type="protein sequence ID" value="WYX99604.1"/>
    <property type="molecule type" value="Genomic_DNA"/>
</dbReference>
<feature type="domain" description="Mannosylglycerate hydrolase MGH1-like glycoside hydrolase" evidence="1">
    <location>
        <begin position="262"/>
        <end position="353"/>
    </location>
</feature>
<keyword evidence="3" id="KW-1185">Reference proteome</keyword>
<reference evidence="2 3" key="1">
    <citation type="submission" date="2023-09" db="EMBL/GenBank/DDBJ databases">
        <authorList>
            <person name="Golyshina O.V."/>
            <person name="Lunev E.A."/>
            <person name="Bargiela R."/>
            <person name="Gaines M.C."/>
            <person name="Daum B."/>
            <person name="Bale N.J."/>
            <person name="Koenen M."/>
            <person name="Sinninghe Damst J.S."/>
            <person name="Yakimov M."/>
            <person name="Golyshin P.N."/>
        </authorList>
    </citation>
    <scope>NUCLEOTIDE SEQUENCE [LARGE SCALE GENOMIC DNA]</scope>
    <source>
        <strain evidence="2 3">M1</strain>
    </source>
</reference>
<accession>A0AAX4NFX5</accession>
<dbReference type="GO" id="GO:0005975">
    <property type="term" value="P:carbohydrate metabolic process"/>
    <property type="evidence" value="ECO:0007669"/>
    <property type="project" value="InterPro"/>
</dbReference>
<dbReference type="KEGG" id="omr:OXIME_000139"/>
<protein>
    <recommendedName>
        <fullName evidence="1">Mannosylglycerate hydrolase MGH1-like glycoside hydrolase domain-containing protein</fullName>
    </recommendedName>
</protein>
<dbReference type="GeneID" id="95966862"/>
<evidence type="ECO:0000313" key="3">
    <source>
        <dbReference type="Proteomes" id="UP001451606"/>
    </source>
</evidence>
<dbReference type="AlphaFoldDB" id="A0AAX4NFX5"/>
<dbReference type="Pfam" id="PF22422">
    <property type="entry name" value="MGH1-like_GH"/>
    <property type="match status" value="1"/>
</dbReference>
<dbReference type="InterPro" id="IPR054491">
    <property type="entry name" value="MGH1-like_GH"/>
</dbReference>
<evidence type="ECO:0000313" key="2">
    <source>
        <dbReference type="EMBL" id="WYX99604.1"/>
    </source>
</evidence>
<organism evidence="2 3">
    <name type="scientific">Oxyplasma meridianum</name>
    <dbReference type="NCBI Taxonomy" id="3073602"/>
    <lineage>
        <taxon>Archaea</taxon>
        <taxon>Methanobacteriati</taxon>
        <taxon>Thermoplasmatota</taxon>
        <taxon>Thermoplasmata</taxon>
        <taxon>Thermoplasmatales</taxon>
        <taxon>Thermoplasmataceae</taxon>
        <taxon>Oxyplasma</taxon>
    </lineage>
</organism>
<dbReference type="Proteomes" id="UP001451606">
    <property type="component" value="Chromosome"/>
</dbReference>
<dbReference type="Gene3D" id="1.50.10.10">
    <property type="match status" value="1"/>
</dbReference>
<dbReference type="InterPro" id="IPR012341">
    <property type="entry name" value="6hp_glycosidase-like_sf"/>
</dbReference>
<name>A0AAX4NFX5_9ARCH</name>
<dbReference type="InterPro" id="IPR008928">
    <property type="entry name" value="6-hairpin_glycosidase_sf"/>
</dbReference>
<dbReference type="SUPFAM" id="SSF48208">
    <property type="entry name" value="Six-hairpin glycosidases"/>
    <property type="match status" value="1"/>
</dbReference>
<proteinExistence type="predicted"/>
<evidence type="ECO:0000259" key="1">
    <source>
        <dbReference type="Pfam" id="PF22422"/>
    </source>
</evidence>
<dbReference type="RefSeq" id="WP_393971572.1">
    <property type="nucleotide sequence ID" value="NZ_CP133772.1"/>
</dbReference>
<sequence length="390" mass="44579">MNMSETTKQLDALRSPEGWLYAGLPKFKALFGRDSIISSLELINYDSSIAVSTINALMKMQGIGFNSRTMEEPGKIIHEHQTDRELIEKRSKELPWLTVGKNYFSVDSTPLFVILISEMWRNDKHLVREDMIISMVKAVKWIIEHGMNGSFLSYRKPPVDSGLQSQSWRDGIGSILDEMKSPISIVGVQGYAYYSLKKAYEVLRGFGSEYKELIDEIQFSLRFIRDNLYEYFQIDDGTYLGLALDGDGVLNRTITSDPGHLLFSGILDGRQQNEIVKRLFEPDLLTDYGIRCMSKLDPFFDSKAYQRGSIWPHDNWMIAIGLLKNGFLKQYGDLRERILHASEILGGLPEYFGVSRGGTIIENEKMRIKPCFPQAWSTGAEIYFRKKRGS</sequence>
<gene>
    <name evidence="2" type="ORF">OXIME_000139</name>
</gene>